<feature type="signal peptide" evidence="1">
    <location>
        <begin position="1"/>
        <end position="21"/>
    </location>
</feature>
<accession>A0ABT0YM08</accession>
<proteinExistence type="predicted"/>
<feature type="non-terminal residue" evidence="2">
    <location>
        <position position="53"/>
    </location>
</feature>
<feature type="chain" id="PRO_5046467170" evidence="1">
    <location>
        <begin position="22"/>
        <end position="53"/>
    </location>
</feature>
<evidence type="ECO:0000313" key="3">
    <source>
        <dbReference type="Proteomes" id="UP001165541"/>
    </source>
</evidence>
<dbReference type="EMBL" id="JAMKFE010000004">
    <property type="protein sequence ID" value="MCM5679767.1"/>
    <property type="molecule type" value="Genomic_DNA"/>
</dbReference>
<dbReference type="Proteomes" id="UP001165541">
    <property type="component" value="Unassembled WGS sequence"/>
</dbReference>
<keyword evidence="1" id="KW-0732">Signal</keyword>
<keyword evidence="3" id="KW-1185">Reference proteome</keyword>
<protein>
    <submittedName>
        <fullName evidence="2">Sugar ABC transporter substrate-binding protein</fullName>
    </submittedName>
</protein>
<organism evidence="2 3">
    <name type="scientific">Caldimonas mangrovi</name>
    <dbReference type="NCBI Taxonomy" id="2944811"/>
    <lineage>
        <taxon>Bacteria</taxon>
        <taxon>Pseudomonadati</taxon>
        <taxon>Pseudomonadota</taxon>
        <taxon>Betaproteobacteria</taxon>
        <taxon>Burkholderiales</taxon>
        <taxon>Sphaerotilaceae</taxon>
        <taxon>Caldimonas</taxon>
    </lineage>
</organism>
<reference evidence="2" key="1">
    <citation type="submission" date="2022-05" db="EMBL/GenBank/DDBJ databases">
        <title>Schlegelella sp. nov., isolated from mangrove soil.</title>
        <authorList>
            <person name="Liu Y."/>
            <person name="Ge X."/>
            <person name="Liu W."/>
        </authorList>
    </citation>
    <scope>NUCLEOTIDE SEQUENCE</scope>
    <source>
        <strain evidence="2">S2-27</strain>
    </source>
</reference>
<name>A0ABT0YM08_9BURK</name>
<evidence type="ECO:0000256" key="1">
    <source>
        <dbReference type="SAM" id="SignalP"/>
    </source>
</evidence>
<comment type="caution">
    <text evidence="2">The sequence shown here is derived from an EMBL/GenBank/DDBJ whole genome shotgun (WGS) entry which is preliminary data.</text>
</comment>
<sequence>MKFKAFAAVVAGLGLSGWAQAGELVVATVNNGHMIEMQKLTKHFEAANPGTTV</sequence>
<gene>
    <name evidence="2" type="ORF">M8A51_09485</name>
</gene>
<evidence type="ECO:0000313" key="2">
    <source>
        <dbReference type="EMBL" id="MCM5679767.1"/>
    </source>
</evidence>